<dbReference type="PROSITE" id="PS01332">
    <property type="entry name" value="HTH_RRF2_1"/>
    <property type="match status" value="1"/>
</dbReference>
<evidence type="ECO:0000313" key="3">
    <source>
        <dbReference type="Proteomes" id="UP001232750"/>
    </source>
</evidence>
<dbReference type="InterPro" id="IPR000944">
    <property type="entry name" value="Tscrpt_reg_Rrf2"/>
</dbReference>
<dbReference type="RefSeq" id="WP_283831821.1">
    <property type="nucleotide sequence ID" value="NZ_JASJEU010000013.1"/>
</dbReference>
<accession>A0ABT7DLQ3</accession>
<dbReference type="PROSITE" id="PS51197">
    <property type="entry name" value="HTH_RRF2_2"/>
    <property type="match status" value="1"/>
</dbReference>
<keyword evidence="3" id="KW-1185">Reference proteome</keyword>
<evidence type="ECO:0000313" key="2">
    <source>
        <dbReference type="EMBL" id="MDJ1650469.1"/>
    </source>
</evidence>
<dbReference type="InterPro" id="IPR030489">
    <property type="entry name" value="TR_Rrf2-type_CS"/>
</dbReference>
<dbReference type="Proteomes" id="UP001232750">
    <property type="component" value="Unassembled WGS sequence"/>
</dbReference>
<proteinExistence type="predicted"/>
<evidence type="ECO:0000256" key="1">
    <source>
        <dbReference type="ARBA" id="ARBA00023125"/>
    </source>
</evidence>
<protein>
    <submittedName>
        <fullName evidence="2">Rrf2 family transcriptional regulator</fullName>
    </submittedName>
</protein>
<dbReference type="PANTHER" id="PTHR33221:SF5">
    <property type="entry name" value="HTH-TYPE TRANSCRIPTIONAL REGULATOR ISCR"/>
    <property type="match status" value="1"/>
</dbReference>
<reference evidence="2 3" key="1">
    <citation type="submission" date="2023-05" db="EMBL/GenBank/DDBJ databases">
        <title>Gordonibacter KGMB12511T sp. nov., isolated from faeces of healthy Korean.</title>
        <authorList>
            <person name="Kim H.S."/>
            <person name="Kim J.-S."/>
            <person name="Suh M.K."/>
            <person name="Eom M.K."/>
            <person name="Do H.E."/>
            <person name="Lee J.-S."/>
        </authorList>
    </citation>
    <scope>NUCLEOTIDE SEQUENCE [LARGE SCALE GENOMIC DNA]</scope>
    <source>
        <strain evidence="2 3">KGMB12511</strain>
    </source>
</reference>
<gene>
    <name evidence="2" type="ORF">QNJ86_06630</name>
</gene>
<dbReference type="Pfam" id="PF02082">
    <property type="entry name" value="Rrf2"/>
    <property type="match status" value="1"/>
</dbReference>
<dbReference type="SUPFAM" id="SSF46785">
    <property type="entry name" value="Winged helix' DNA-binding domain"/>
    <property type="match status" value="1"/>
</dbReference>
<keyword evidence="1" id="KW-0238">DNA-binding</keyword>
<organism evidence="2 3">
    <name type="scientific">Gordonibacter faecis</name>
    <dbReference type="NCBI Taxonomy" id="3047475"/>
    <lineage>
        <taxon>Bacteria</taxon>
        <taxon>Bacillati</taxon>
        <taxon>Actinomycetota</taxon>
        <taxon>Coriobacteriia</taxon>
        <taxon>Eggerthellales</taxon>
        <taxon>Eggerthellaceae</taxon>
        <taxon>Gordonibacter</taxon>
    </lineage>
</organism>
<name>A0ABT7DLQ3_9ACTN</name>
<dbReference type="NCBIfam" id="TIGR00738">
    <property type="entry name" value="rrf2_super"/>
    <property type="match status" value="1"/>
</dbReference>
<dbReference type="EMBL" id="JASJEU010000013">
    <property type="protein sequence ID" value="MDJ1650469.1"/>
    <property type="molecule type" value="Genomic_DNA"/>
</dbReference>
<dbReference type="InterPro" id="IPR036390">
    <property type="entry name" value="WH_DNA-bd_sf"/>
</dbReference>
<dbReference type="InterPro" id="IPR036388">
    <property type="entry name" value="WH-like_DNA-bd_sf"/>
</dbReference>
<dbReference type="PANTHER" id="PTHR33221">
    <property type="entry name" value="WINGED HELIX-TURN-HELIX TRANSCRIPTIONAL REGULATOR, RRF2 FAMILY"/>
    <property type="match status" value="1"/>
</dbReference>
<comment type="caution">
    <text evidence="2">The sequence shown here is derived from an EMBL/GenBank/DDBJ whole genome shotgun (WGS) entry which is preliminary data.</text>
</comment>
<sequence length="136" mass="14593">MMISTKGRYALRLMIDIASREQDGSPVTMRQAAERENLSVKYLEQLGGALVKAGVLKSIRGVCGGYLLARPAEDILAGDILRATEGSCAPVSCLEDGADACPRRDECVAINFWRGLDKAIEDYVDGVTLADLVAMA</sequence>
<dbReference type="Gene3D" id="1.10.10.10">
    <property type="entry name" value="Winged helix-like DNA-binding domain superfamily/Winged helix DNA-binding domain"/>
    <property type="match status" value="1"/>
</dbReference>